<keyword evidence="1" id="KW-1185">Reference proteome</keyword>
<name>A0A915ISX5_ROMCU</name>
<accession>A0A915ISX5</accession>
<reference evidence="2" key="1">
    <citation type="submission" date="2022-11" db="UniProtKB">
        <authorList>
            <consortium name="WormBaseParasite"/>
        </authorList>
    </citation>
    <scope>IDENTIFICATION</scope>
</reference>
<sequence length="176" mass="20243">MDAMLSTRTALIIACVISHGEISALSEILFELRQKPFELPSTTENYNLYKLCRIWLNGKDICVEDCRSKDGNNASHIRSFQHMAINIKQIENMPRIRIDNKVRRVPSPIAEDLKTIEGAVDVSSKEAMLASFMPRWKRTKRKWNKTSREFSQNVAAENLKILKESFVPSASYFYNS</sequence>
<evidence type="ECO:0000313" key="1">
    <source>
        <dbReference type="Proteomes" id="UP000887565"/>
    </source>
</evidence>
<dbReference type="AlphaFoldDB" id="A0A915ISX5"/>
<proteinExistence type="predicted"/>
<dbReference type="WBParaSite" id="nRc.2.0.1.t17304-RA">
    <property type="protein sequence ID" value="nRc.2.0.1.t17304-RA"/>
    <property type="gene ID" value="nRc.2.0.1.g17304"/>
</dbReference>
<dbReference type="GO" id="GO:0017053">
    <property type="term" value="C:transcription repressor complex"/>
    <property type="evidence" value="ECO:0007669"/>
    <property type="project" value="InterPro"/>
</dbReference>
<dbReference type="InterPro" id="IPR028226">
    <property type="entry name" value="LIN37"/>
</dbReference>
<evidence type="ECO:0000313" key="2">
    <source>
        <dbReference type="WBParaSite" id="nRc.2.0.1.t17304-RA"/>
    </source>
</evidence>
<dbReference type="Pfam" id="PF15306">
    <property type="entry name" value="LIN37"/>
    <property type="match status" value="1"/>
</dbReference>
<protein>
    <submittedName>
        <fullName evidence="2">Uncharacterized protein</fullName>
    </submittedName>
</protein>
<dbReference type="Proteomes" id="UP000887565">
    <property type="component" value="Unplaced"/>
</dbReference>
<organism evidence="1 2">
    <name type="scientific">Romanomermis culicivorax</name>
    <name type="common">Nematode worm</name>
    <dbReference type="NCBI Taxonomy" id="13658"/>
    <lineage>
        <taxon>Eukaryota</taxon>
        <taxon>Metazoa</taxon>
        <taxon>Ecdysozoa</taxon>
        <taxon>Nematoda</taxon>
        <taxon>Enoplea</taxon>
        <taxon>Dorylaimia</taxon>
        <taxon>Mermithida</taxon>
        <taxon>Mermithoidea</taxon>
        <taxon>Mermithidae</taxon>
        <taxon>Romanomermis</taxon>
    </lineage>
</organism>